<dbReference type="KEGG" id="dlu:A6035_07835"/>
<dbReference type="OrthoDB" id="214902at2"/>
<evidence type="ECO:0000313" key="2">
    <source>
        <dbReference type="Proteomes" id="UP000244928"/>
    </source>
</evidence>
<name>A0A2S1R734_9ACTN</name>
<dbReference type="SUPFAM" id="SSF159894">
    <property type="entry name" value="YgaC/TfoX-N like"/>
    <property type="match status" value="1"/>
</dbReference>
<dbReference type="RefSeq" id="WP_108847342.1">
    <property type="nucleotide sequence ID" value="NZ_CP015449.1"/>
</dbReference>
<protein>
    <submittedName>
        <fullName evidence="1">Uncharacterized protein</fullName>
    </submittedName>
</protein>
<organism evidence="1 2">
    <name type="scientific">Dietzia lutea</name>
    <dbReference type="NCBI Taxonomy" id="546160"/>
    <lineage>
        <taxon>Bacteria</taxon>
        <taxon>Bacillati</taxon>
        <taxon>Actinomycetota</taxon>
        <taxon>Actinomycetes</taxon>
        <taxon>Mycobacteriales</taxon>
        <taxon>Dietziaceae</taxon>
        <taxon>Dietzia</taxon>
    </lineage>
</organism>
<reference evidence="1 2" key="1">
    <citation type="submission" date="2016-04" db="EMBL/GenBank/DDBJ databases">
        <title>Complete genome sequence of Dietzia lutea YIM 80766T, a strain isolated from desert soil in Egypt.</title>
        <authorList>
            <person name="Zhao J."/>
            <person name="Hu B."/>
            <person name="Geng S."/>
            <person name="Nie Y."/>
            <person name="Tang Y."/>
        </authorList>
    </citation>
    <scope>NUCLEOTIDE SEQUENCE [LARGE SCALE GENOMIC DNA]</scope>
    <source>
        <strain evidence="1 2">YIM 80766</strain>
    </source>
</reference>
<accession>A0A2S1R734</accession>
<proteinExistence type="predicted"/>
<sequence>MTRTPVPAAQQELIDRLREHLADAPVSREVSMFGGRCFMVSGKIAVSAGRDGGLLVPVDPNRHAELLSRPGAAQAEMGAGRDMGPGWITVAADAIVDDEALST</sequence>
<evidence type="ECO:0000313" key="1">
    <source>
        <dbReference type="EMBL" id="AWH92093.1"/>
    </source>
</evidence>
<dbReference type="Proteomes" id="UP000244928">
    <property type="component" value="Chromosome"/>
</dbReference>
<gene>
    <name evidence="1" type="ORF">A6035_07835</name>
</gene>
<keyword evidence="2" id="KW-1185">Reference proteome</keyword>
<dbReference type="AlphaFoldDB" id="A0A2S1R734"/>
<dbReference type="EMBL" id="CP015449">
    <property type="protein sequence ID" value="AWH92093.1"/>
    <property type="molecule type" value="Genomic_DNA"/>
</dbReference>